<accession>A0A6A5VTC7</accession>
<keyword evidence="1" id="KW-0175">Coiled coil</keyword>
<proteinExistence type="predicted"/>
<evidence type="ECO:0000313" key="3">
    <source>
        <dbReference type="Proteomes" id="UP000800036"/>
    </source>
</evidence>
<evidence type="ECO:0000256" key="1">
    <source>
        <dbReference type="SAM" id="Coils"/>
    </source>
</evidence>
<feature type="coiled-coil region" evidence="1">
    <location>
        <begin position="279"/>
        <end position="306"/>
    </location>
</feature>
<dbReference type="AlphaFoldDB" id="A0A6A5VTC7"/>
<evidence type="ECO:0000313" key="2">
    <source>
        <dbReference type="EMBL" id="KAF1979850.1"/>
    </source>
</evidence>
<gene>
    <name evidence="2" type="ORF">BU23DRAFT_637267</name>
</gene>
<reference evidence="2" key="1">
    <citation type="journal article" date="2020" name="Stud. Mycol.">
        <title>101 Dothideomycetes genomes: a test case for predicting lifestyles and emergence of pathogens.</title>
        <authorList>
            <person name="Haridas S."/>
            <person name="Albert R."/>
            <person name="Binder M."/>
            <person name="Bloem J."/>
            <person name="Labutti K."/>
            <person name="Salamov A."/>
            <person name="Andreopoulos B."/>
            <person name="Baker S."/>
            <person name="Barry K."/>
            <person name="Bills G."/>
            <person name="Bluhm B."/>
            <person name="Cannon C."/>
            <person name="Castanera R."/>
            <person name="Culley D."/>
            <person name="Daum C."/>
            <person name="Ezra D."/>
            <person name="Gonzalez J."/>
            <person name="Henrissat B."/>
            <person name="Kuo A."/>
            <person name="Liang C."/>
            <person name="Lipzen A."/>
            <person name="Lutzoni F."/>
            <person name="Magnuson J."/>
            <person name="Mondo S."/>
            <person name="Nolan M."/>
            <person name="Ohm R."/>
            <person name="Pangilinan J."/>
            <person name="Park H.-J."/>
            <person name="Ramirez L."/>
            <person name="Alfaro M."/>
            <person name="Sun H."/>
            <person name="Tritt A."/>
            <person name="Yoshinaga Y."/>
            <person name="Zwiers L.-H."/>
            <person name="Turgeon B."/>
            <person name="Goodwin S."/>
            <person name="Spatafora J."/>
            <person name="Crous P."/>
            <person name="Grigoriev I."/>
        </authorList>
    </citation>
    <scope>NUCLEOTIDE SEQUENCE</scope>
    <source>
        <strain evidence="2">CBS 107.79</strain>
    </source>
</reference>
<protein>
    <submittedName>
        <fullName evidence="2">Uncharacterized protein</fullName>
    </submittedName>
</protein>
<sequence length="367" mass="41762">MEHSLAERIRVYLVCRAIFTGQNAQLRKQTKIRELVEGHKTSLEPLTGDLGIHHVVDIIRDLLDERIFQSELKAKVEFPGLFVSSPERDIQAPTLRIMPRDQLENELDQDDGAHSFILKYAIEPFSGTPLLRPVNDVLPMIPSLYPSYLPYTIQHIILTTAQRILEECCFDFAKRWLPSIFQNNGWDCAAAAELTKWTRVLAKHSAKLPQYVFASSGFPLNEILFSTHKLRHSAVHRLPTTARGVSQLVESALRLTETLQDHLRAAQLEELHSELDSKTKTMELNKKQIRRQREELDKKDECLRANTLAGDSENKLLIGSLLEESVRKIFYEDVESHSALGNDQDALEVQRGVKIGRLGESHTEVSS</sequence>
<dbReference type="EMBL" id="ML976657">
    <property type="protein sequence ID" value="KAF1979850.1"/>
    <property type="molecule type" value="Genomic_DNA"/>
</dbReference>
<name>A0A6A5VTC7_9PLEO</name>
<keyword evidence="3" id="KW-1185">Reference proteome</keyword>
<dbReference type="Proteomes" id="UP000800036">
    <property type="component" value="Unassembled WGS sequence"/>
</dbReference>
<dbReference type="OrthoDB" id="5324651at2759"/>
<organism evidence="2 3">
    <name type="scientific">Bimuria novae-zelandiae CBS 107.79</name>
    <dbReference type="NCBI Taxonomy" id="1447943"/>
    <lineage>
        <taxon>Eukaryota</taxon>
        <taxon>Fungi</taxon>
        <taxon>Dikarya</taxon>
        <taxon>Ascomycota</taxon>
        <taxon>Pezizomycotina</taxon>
        <taxon>Dothideomycetes</taxon>
        <taxon>Pleosporomycetidae</taxon>
        <taxon>Pleosporales</taxon>
        <taxon>Massarineae</taxon>
        <taxon>Didymosphaeriaceae</taxon>
        <taxon>Bimuria</taxon>
    </lineage>
</organism>